<proteinExistence type="predicted"/>
<feature type="signal peptide" evidence="1">
    <location>
        <begin position="1"/>
        <end position="22"/>
    </location>
</feature>
<dbReference type="Gene3D" id="2.60.20.10">
    <property type="entry name" value="Crystallins"/>
    <property type="match status" value="1"/>
</dbReference>
<protein>
    <recommendedName>
        <fullName evidence="2">Asl1-like glycosyl hydrolase catalytic domain-containing protein</fullName>
    </recommendedName>
</protein>
<dbReference type="Gene3D" id="2.60.120.260">
    <property type="entry name" value="Galactose-binding domain-like"/>
    <property type="match status" value="1"/>
</dbReference>
<evidence type="ECO:0000256" key="1">
    <source>
        <dbReference type="SAM" id="SignalP"/>
    </source>
</evidence>
<accession>A0A938WK74</accession>
<dbReference type="SUPFAM" id="SSF51445">
    <property type="entry name" value="(Trans)glycosidases"/>
    <property type="match status" value="1"/>
</dbReference>
<name>A0A938WK74_9BACT</name>
<dbReference type="AlphaFoldDB" id="A0A938WK74"/>
<gene>
    <name evidence="3" type="ORF">H6B30_02655</name>
</gene>
<evidence type="ECO:0000259" key="2">
    <source>
        <dbReference type="Pfam" id="PF11790"/>
    </source>
</evidence>
<organism evidence="3 4">
    <name type="scientific">Marseilla massiliensis</name>
    <dbReference type="NCBI Taxonomy" id="1841864"/>
    <lineage>
        <taxon>Bacteria</taxon>
        <taxon>Pseudomonadati</taxon>
        <taxon>Bacteroidota</taxon>
        <taxon>Bacteroidia</taxon>
        <taxon>Bacteroidales</taxon>
        <taxon>Prevotellaceae</taxon>
        <taxon>Marseilla</taxon>
    </lineage>
</organism>
<dbReference type="Proteomes" id="UP000764045">
    <property type="component" value="Unassembled WGS sequence"/>
</dbReference>
<keyword evidence="1" id="KW-0732">Signal</keyword>
<evidence type="ECO:0000313" key="3">
    <source>
        <dbReference type="EMBL" id="MBM6660660.1"/>
    </source>
</evidence>
<dbReference type="EMBL" id="JACJJL010000003">
    <property type="protein sequence ID" value="MBM6660660.1"/>
    <property type="molecule type" value="Genomic_DNA"/>
</dbReference>
<reference evidence="3 4" key="1">
    <citation type="journal article" date="2021" name="Sci. Rep.">
        <title>The distribution of antibiotic resistance genes in chicken gut microbiota commensals.</title>
        <authorList>
            <person name="Juricova H."/>
            <person name="Matiasovicova J."/>
            <person name="Kubasova T."/>
            <person name="Cejkova D."/>
            <person name="Rychlik I."/>
        </authorList>
    </citation>
    <scope>NUCLEOTIDE SEQUENCE [LARGE SCALE GENOMIC DNA]</scope>
    <source>
        <strain evidence="3 4">An819</strain>
    </source>
</reference>
<dbReference type="Gene3D" id="3.20.20.80">
    <property type="entry name" value="Glycosidases"/>
    <property type="match status" value="1"/>
</dbReference>
<feature type="domain" description="Asl1-like glycosyl hydrolase catalytic" evidence="2">
    <location>
        <begin position="227"/>
        <end position="441"/>
    </location>
</feature>
<dbReference type="RefSeq" id="WP_205107631.1">
    <property type="nucleotide sequence ID" value="NZ_JACJJL010000003.1"/>
</dbReference>
<comment type="caution">
    <text evidence="3">The sequence shown here is derived from an EMBL/GenBank/DDBJ whole genome shotgun (WGS) entry which is preliminary data.</text>
</comment>
<dbReference type="InterPro" id="IPR017853">
    <property type="entry name" value="GH"/>
</dbReference>
<keyword evidence="4" id="KW-1185">Reference proteome</keyword>
<feature type="chain" id="PRO_5037742140" description="Asl1-like glycosyl hydrolase catalytic domain-containing protein" evidence="1">
    <location>
        <begin position="23"/>
        <end position="1222"/>
    </location>
</feature>
<dbReference type="Pfam" id="PF11790">
    <property type="entry name" value="Glyco_hydro_cc"/>
    <property type="match status" value="1"/>
</dbReference>
<sequence>MNMSYRWAILSLGLLAGSVAESANKVVTVGQVTSDVVIADDVDYHITDSAPFSMTGSINITAVDHAVVVFDNVKPSRLLAFLPHVRINGQEAVNNKTCQVKIYNQGAMILPYGSDLRPLTVYSGQNFTGEAVNDFRLESSGGFMNTLSDGKLNNKIRSFKLKRGYMVTFSTRAGGYGYSRCFIADTEDLEMAEMPAILDRSISSYRIFKWNDASKKGLANDTRSGSNDALNTTWCYSFGLGEDTGIDRECVAHHIYEGWPSVADCGRNGYTTSAPTMKTNNEPGNKADDHPQSVAEVLANWERLMATGLRLCSPSSHDGSLSWLKEFIDSVDARGWRCDVLDVHSYWPSGSFYGLQSWYNNYGRPLWISEWCWGASWNRNGAFNPSLSDDEARRQNADKVKELTELMNGYGYVERFSYWNSEADRSKLYVNGVLTGAGKNYAALPGVIGYNKRYEFIPKLPKSKGAPSDLSCRFSAADGVAVLSWHEPNGEYNKSMFVERRKKGAAWEPLAEVELKEGEADYRLEDTGAFDGAEYRIHVVYADGKDYFTAKSATAVPDRLVAGDALVIGGKTYYIGGNLLPNGNFDFGTYGWTNGEGRQLSWPDFEVMGKGGYDGGTYLQAYSHHSPDKAGAVKTVVDLEKGADYYFSVASYFNGMSVNKLSMTRDGVTEDSTVVGIPNNVVWSKYATAFNAGTYSKAIVSLAYLRSCAQFDQFMVSRLFASKDAAIADGLMAEANRARMLIDFNKTLPNLNAGVSSVLERTETTEAHLRALVAVVDNTIKAIQGKRKADSLAVLADAAISEGFDGSESLEASMAVLKETSSAETYLSEVENMEGVLSSCMPLNATTFIKYPSFEQQTADWVQSGSYAGGQQGVMTADGKKCWRAQWDGLGASESNDKSMAVSQTIVKDADGEYLSHGLYVLECKASTEHYCITDQHSYLLYKGDSIVSPVLSADYMDIPTISGDGKWQTLTTPPVYVGDRDTLTIGFAATKANAIDNAWKPYGDNGGKGDMREGSWWATDFVLRHLPVYHYKTDGSGWFTLCLPYDAAPSKGVRFYQIAGITQGKSQICLEEIAGTPAGVPCVVYSDHADVVIYETGEKVARRTPGPNGLNGLFITSATTPENGLVLQNGEWVVQNSPNRDERAAIGNYSAYIKSLDNISELAAWSGVTLPVGMLVSSISNAKADGATPAYYSLDGVRYKDEPKSGVYLKVINGKAIKVVR</sequence>
<evidence type="ECO:0000313" key="4">
    <source>
        <dbReference type="Proteomes" id="UP000764045"/>
    </source>
</evidence>
<dbReference type="InterPro" id="IPR024655">
    <property type="entry name" value="Asl1_glyco_hydro_catalytic"/>
</dbReference>